<feature type="transmembrane region" description="Helical" evidence="6">
    <location>
        <begin position="80"/>
        <end position="99"/>
    </location>
</feature>
<evidence type="ECO:0000256" key="3">
    <source>
        <dbReference type="ARBA" id="ARBA00022692"/>
    </source>
</evidence>
<protein>
    <submittedName>
        <fullName evidence="8">Uncharacterized UPF0750 membrane protein</fullName>
    </submittedName>
</protein>
<dbReference type="GO" id="GO:0005886">
    <property type="term" value="C:plasma membrane"/>
    <property type="evidence" value="ECO:0007669"/>
    <property type="project" value="UniProtKB-SubCell"/>
</dbReference>
<dbReference type="PANTHER" id="PTHR33545:SF10">
    <property type="entry name" value="UPF0750 MEMBRANE PROTEIN YPJC"/>
    <property type="match status" value="1"/>
</dbReference>
<dbReference type="EMBL" id="AP018492">
    <property type="protein sequence ID" value="BBC60994.1"/>
    <property type="molecule type" value="Genomic_DNA"/>
</dbReference>
<dbReference type="InterPro" id="IPR003740">
    <property type="entry name" value="YitT"/>
</dbReference>
<reference evidence="8 9" key="1">
    <citation type="submission" date="2018-01" db="EMBL/GenBank/DDBJ databases">
        <title>Whole genome sequence of Melissococcus plutonius DAT561.</title>
        <authorList>
            <person name="Okumura K."/>
            <person name="Takamatsu D."/>
            <person name="Okura M."/>
        </authorList>
    </citation>
    <scope>NUCLEOTIDE SEQUENCE [LARGE SCALE GENOMIC DNA]</scope>
    <source>
        <strain evidence="8 9">DAT561</strain>
    </source>
</reference>
<evidence type="ECO:0000256" key="6">
    <source>
        <dbReference type="SAM" id="Phobius"/>
    </source>
</evidence>
<dbReference type="Pfam" id="PF02588">
    <property type="entry name" value="YitT_membrane"/>
    <property type="match status" value="1"/>
</dbReference>
<keyword evidence="5 6" id="KW-0472">Membrane</keyword>
<feature type="domain" description="DUF2179" evidence="7">
    <location>
        <begin position="225"/>
        <end position="279"/>
    </location>
</feature>
<accession>A0A2Z5Y2H8</accession>
<feature type="transmembrane region" description="Helical" evidence="6">
    <location>
        <begin position="14"/>
        <end position="34"/>
    </location>
</feature>
<sequence>MEPIKEKSFRIQDIIFILFGTCLYAFGIVTFNIANHLAEGGVTGITLILRALFYINPAYSTLIINIPLILIGGKILGKRSFYYTILGTVALSFFLWFWQKFPIVINLDHDLLIASLLAGLIGGLGSGVVYRFGGTTGGTDIIARILEKNLGISMGRSLLIFDVIVLSLSLTYIDVKRMMYTLIVSFVFTQIVDFVIDGSYSAKGMLIVSDHAEDIGEVIMFSLKRGVTYLQGEGGYSQIDRKILYVVVSPSEITEIKLIIHNLDEKAFISVLNVHEAIGEGFTYARPTRNYLSKKQRK</sequence>
<evidence type="ECO:0000259" key="7">
    <source>
        <dbReference type="Pfam" id="PF10035"/>
    </source>
</evidence>
<evidence type="ECO:0000313" key="8">
    <source>
        <dbReference type="EMBL" id="BBC60994.1"/>
    </source>
</evidence>
<dbReference type="RefSeq" id="WP_015694938.1">
    <property type="nucleotide sequence ID" value="NZ_AP018492.1"/>
</dbReference>
<evidence type="ECO:0000313" key="9">
    <source>
        <dbReference type="Proteomes" id="UP000269226"/>
    </source>
</evidence>
<keyword evidence="2" id="KW-1003">Cell membrane</keyword>
<evidence type="ECO:0000256" key="4">
    <source>
        <dbReference type="ARBA" id="ARBA00022989"/>
    </source>
</evidence>
<dbReference type="Pfam" id="PF10035">
    <property type="entry name" value="DUF2179"/>
    <property type="match status" value="1"/>
</dbReference>
<dbReference type="PIRSF" id="PIRSF006483">
    <property type="entry name" value="Membrane_protein_YitT"/>
    <property type="match status" value="1"/>
</dbReference>
<name>A0A2Z5Y2H8_9ENTE</name>
<dbReference type="Gene3D" id="3.30.70.120">
    <property type="match status" value="1"/>
</dbReference>
<feature type="transmembrane region" description="Helical" evidence="6">
    <location>
        <begin position="154"/>
        <end position="173"/>
    </location>
</feature>
<keyword evidence="4 6" id="KW-1133">Transmembrane helix</keyword>
<proteinExistence type="predicted"/>
<dbReference type="GeneID" id="57043430"/>
<feature type="transmembrane region" description="Helical" evidence="6">
    <location>
        <begin position="54"/>
        <end position="73"/>
    </location>
</feature>
<evidence type="ECO:0000256" key="2">
    <source>
        <dbReference type="ARBA" id="ARBA00022475"/>
    </source>
</evidence>
<evidence type="ECO:0000256" key="1">
    <source>
        <dbReference type="ARBA" id="ARBA00004651"/>
    </source>
</evidence>
<dbReference type="InterPro" id="IPR019264">
    <property type="entry name" value="DUF2179"/>
</dbReference>
<dbReference type="InterPro" id="IPR015867">
    <property type="entry name" value="N-reg_PII/ATP_PRibTrfase_C"/>
</dbReference>
<feature type="transmembrane region" description="Helical" evidence="6">
    <location>
        <begin position="111"/>
        <end position="133"/>
    </location>
</feature>
<organism evidence="8 9">
    <name type="scientific">Melissococcus plutonius</name>
    <dbReference type="NCBI Taxonomy" id="33970"/>
    <lineage>
        <taxon>Bacteria</taxon>
        <taxon>Bacillati</taxon>
        <taxon>Bacillota</taxon>
        <taxon>Bacilli</taxon>
        <taxon>Lactobacillales</taxon>
        <taxon>Enterococcaceae</taxon>
        <taxon>Melissococcus</taxon>
    </lineage>
</organism>
<dbReference type="CDD" id="cd16380">
    <property type="entry name" value="YitT_C"/>
    <property type="match status" value="1"/>
</dbReference>
<comment type="subcellular location">
    <subcellularLocation>
        <location evidence="1">Cell membrane</location>
        <topology evidence="1">Multi-pass membrane protein</topology>
    </subcellularLocation>
</comment>
<gene>
    <name evidence="8" type="ORF">DAT561_0880</name>
</gene>
<dbReference type="Proteomes" id="UP000269226">
    <property type="component" value="Chromosome"/>
</dbReference>
<dbReference type="InterPro" id="IPR051461">
    <property type="entry name" value="UPF0750_membrane"/>
</dbReference>
<dbReference type="PANTHER" id="PTHR33545">
    <property type="entry name" value="UPF0750 MEMBRANE PROTEIN YITT-RELATED"/>
    <property type="match status" value="1"/>
</dbReference>
<keyword evidence="3 6" id="KW-0812">Transmembrane</keyword>
<evidence type="ECO:0000256" key="5">
    <source>
        <dbReference type="ARBA" id="ARBA00023136"/>
    </source>
</evidence>
<dbReference type="AlphaFoldDB" id="A0A2Z5Y2H8"/>